<dbReference type="Gene3D" id="6.10.140.1330">
    <property type="match status" value="1"/>
</dbReference>
<evidence type="ECO:0000256" key="3">
    <source>
        <dbReference type="ARBA" id="ARBA00022475"/>
    </source>
</evidence>
<dbReference type="AlphaFoldDB" id="A0AAD7XNV4"/>
<gene>
    <name evidence="12" type="ORF">CTAYLR_009068</name>
</gene>
<keyword evidence="6" id="KW-0915">Sodium</keyword>
<dbReference type="PANTHER" id="PTHR10110:SF86">
    <property type="entry name" value="SODIUM_HYDROGEN EXCHANGER 7"/>
    <property type="match status" value="1"/>
</dbReference>
<comment type="subcellular location">
    <subcellularLocation>
        <location evidence="1">Cell membrane</location>
        <topology evidence="1">Multi-pass membrane protein</topology>
    </subcellularLocation>
</comment>
<organism evidence="12 13">
    <name type="scientific">Chrysophaeum taylorii</name>
    <dbReference type="NCBI Taxonomy" id="2483200"/>
    <lineage>
        <taxon>Eukaryota</taxon>
        <taxon>Sar</taxon>
        <taxon>Stramenopiles</taxon>
        <taxon>Ochrophyta</taxon>
        <taxon>Pelagophyceae</taxon>
        <taxon>Pelagomonadales</taxon>
        <taxon>Pelagomonadaceae</taxon>
        <taxon>Chrysophaeum</taxon>
    </lineage>
</organism>
<dbReference type="Proteomes" id="UP001230188">
    <property type="component" value="Unassembled WGS sequence"/>
</dbReference>
<evidence type="ECO:0000256" key="4">
    <source>
        <dbReference type="ARBA" id="ARBA00022692"/>
    </source>
</evidence>
<evidence type="ECO:0000259" key="11">
    <source>
        <dbReference type="Pfam" id="PF00999"/>
    </source>
</evidence>
<evidence type="ECO:0000256" key="9">
    <source>
        <dbReference type="ARBA" id="ARBA00023201"/>
    </source>
</evidence>
<comment type="caution">
    <text evidence="12">The sequence shown here is derived from an EMBL/GenBank/DDBJ whole genome shotgun (WGS) entry which is preliminary data.</text>
</comment>
<sequence>MEHFGLLCFVLILTAGVLTRQYLARLTGLPFTVIMLAIGLIVGHVVTVHPSLDAPTIRAWYNTDPHVLLYAFLPILIFESAFSTDTHIFSQMKWQILTLAAPGVLVSSVLTGVFVKYGFQHYDWHWPTCLMLGAILSATDPVAVVALLKELGVSERLGTLIEGESLLNDGTAIVVFDVFKHALEHSRVYY</sequence>
<dbReference type="GO" id="GO:0098719">
    <property type="term" value="P:sodium ion import across plasma membrane"/>
    <property type="evidence" value="ECO:0007669"/>
    <property type="project" value="TreeGrafter"/>
</dbReference>
<keyword evidence="3" id="KW-1003">Cell membrane</keyword>
<keyword evidence="7" id="KW-0406">Ion transport</keyword>
<evidence type="ECO:0000256" key="6">
    <source>
        <dbReference type="ARBA" id="ARBA00023053"/>
    </source>
</evidence>
<evidence type="ECO:0000313" key="13">
    <source>
        <dbReference type="Proteomes" id="UP001230188"/>
    </source>
</evidence>
<dbReference type="EMBL" id="JAQMWT010000110">
    <property type="protein sequence ID" value="KAJ8610285.1"/>
    <property type="molecule type" value="Genomic_DNA"/>
</dbReference>
<keyword evidence="9" id="KW-0739">Sodium transport</keyword>
<evidence type="ECO:0000313" key="12">
    <source>
        <dbReference type="EMBL" id="KAJ8610285.1"/>
    </source>
</evidence>
<accession>A0AAD7XNV4</accession>
<reference evidence="12" key="1">
    <citation type="submission" date="2023-01" db="EMBL/GenBank/DDBJ databases">
        <title>Metagenome sequencing of chrysophaentin producing Chrysophaeum taylorii.</title>
        <authorList>
            <person name="Davison J."/>
            <person name="Bewley C."/>
        </authorList>
    </citation>
    <scope>NUCLEOTIDE SEQUENCE</scope>
    <source>
        <strain evidence="12">NIES-1699</strain>
    </source>
</reference>
<dbReference type="GO" id="GO:0015386">
    <property type="term" value="F:potassium:proton antiporter activity"/>
    <property type="evidence" value="ECO:0007669"/>
    <property type="project" value="TreeGrafter"/>
</dbReference>
<evidence type="ECO:0000256" key="7">
    <source>
        <dbReference type="ARBA" id="ARBA00023065"/>
    </source>
</evidence>
<keyword evidence="13" id="KW-1185">Reference proteome</keyword>
<evidence type="ECO:0000256" key="8">
    <source>
        <dbReference type="ARBA" id="ARBA00023136"/>
    </source>
</evidence>
<dbReference type="InterPro" id="IPR018422">
    <property type="entry name" value="Cation/H_exchanger_CPA1"/>
</dbReference>
<feature type="transmembrane region" description="Helical" evidence="10">
    <location>
        <begin position="29"/>
        <end position="46"/>
    </location>
</feature>
<dbReference type="InterPro" id="IPR006153">
    <property type="entry name" value="Cation/H_exchanger_TM"/>
</dbReference>
<keyword evidence="5 10" id="KW-1133">Transmembrane helix</keyword>
<keyword evidence="4 10" id="KW-0812">Transmembrane</keyword>
<feature type="transmembrane region" description="Helical" evidence="10">
    <location>
        <begin position="129"/>
        <end position="148"/>
    </location>
</feature>
<dbReference type="PANTHER" id="PTHR10110">
    <property type="entry name" value="SODIUM/HYDROGEN EXCHANGER"/>
    <property type="match status" value="1"/>
</dbReference>
<evidence type="ECO:0000256" key="1">
    <source>
        <dbReference type="ARBA" id="ARBA00004651"/>
    </source>
</evidence>
<evidence type="ECO:0000256" key="5">
    <source>
        <dbReference type="ARBA" id="ARBA00022989"/>
    </source>
</evidence>
<dbReference type="GO" id="GO:0051453">
    <property type="term" value="P:regulation of intracellular pH"/>
    <property type="evidence" value="ECO:0007669"/>
    <property type="project" value="TreeGrafter"/>
</dbReference>
<name>A0AAD7XNV4_9STRA</name>
<dbReference type="Pfam" id="PF00999">
    <property type="entry name" value="Na_H_Exchanger"/>
    <property type="match status" value="1"/>
</dbReference>
<feature type="domain" description="Cation/H+ exchanger transmembrane" evidence="11">
    <location>
        <begin position="17"/>
        <end position="183"/>
    </location>
</feature>
<feature type="transmembrane region" description="Helical" evidence="10">
    <location>
        <begin position="96"/>
        <end position="117"/>
    </location>
</feature>
<evidence type="ECO:0000256" key="2">
    <source>
        <dbReference type="ARBA" id="ARBA00022448"/>
    </source>
</evidence>
<dbReference type="GO" id="GO:0005886">
    <property type="term" value="C:plasma membrane"/>
    <property type="evidence" value="ECO:0007669"/>
    <property type="project" value="UniProtKB-SubCell"/>
</dbReference>
<protein>
    <recommendedName>
        <fullName evidence="11">Cation/H+ exchanger transmembrane domain-containing protein</fullName>
    </recommendedName>
</protein>
<dbReference type="GO" id="GO:0015385">
    <property type="term" value="F:sodium:proton antiporter activity"/>
    <property type="evidence" value="ECO:0007669"/>
    <property type="project" value="InterPro"/>
</dbReference>
<keyword evidence="8 10" id="KW-0472">Membrane</keyword>
<proteinExistence type="predicted"/>
<keyword evidence="2" id="KW-0813">Transport</keyword>
<evidence type="ECO:0000256" key="10">
    <source>
        <dbReference type="SAM" id="Phobius"/>
    </source>
</evidence>
<feature type="transmembrane region" description="Helical" evidence="10">
    <location>
        <begin position="67"/>
        <end position="84"/>
    </location>
</feature>